<gene>
    <name evidence="2" type="ORF">DSM104635_00787</name>
</gene>
<keyword evidence="1" id="KW-1133">Transmembrane helix</keyword>
<organism evidence="2 3">
    <name type="scientific">Terricaulis silvestris</name>
    <dbReference type="NCBI Taxonomy" id="2686094"/>
    <lineage>
        <taxon>Bacteria</taxon>
        <taxon>Pseudomonadati</taxon>
        <taxon>Pseudomonadota</taxon>
        <taxon>Alphaproteobacteria</taxon>
        <taxon>Caulobacterales</taxon>
        <taxon>Caulobacteraceae</taxon>
        <taxon>Terricaulis</taxon>
    </lineage>
</organism>
<feature type="transmembrane region" description="Helical" evidence="1">
    <location>
        <begin position="79"/>
        <end position="102"/>
    </location>
</feature>
<dbReference type="AlphaFoldDB" id="A0A6I6MQW2"/>
<dbReference type="Proteomes" id="UP000431269">
    <property type="component" value="Chromosome"/>
</dbReference>
<feature type="transmembrane region" description="Helical" evidence="1">
    <location>
        <begin position="108"/>
        <end position="128"/>
    </location>
</feature>
<dbReference type="EMBL" id="CP047045">
    <property type="protein sequence ID" value="QGZ93972.1"/>
    <property type="molecule type" value="Genomic_DNA"/>
</dbReference>
<dbReference type="RefSeq" id="WP_158764948.1">
    <property type="nucleotide sequence ID" value="NZ_CP047045.1"/>
</dbReference>
<evidence type="ECO:0000313" key="3">
    <source>
        <dbReference type="Proteomes" id="UP000431269"/>
    </source>
</evidence>
<feature type="transmembrane region" description="Helical" evidence="1">
    <location>
        <begin position="46"/>
        <end position="67"/>
    </location>
</feature>
<evidence type="ECO:0000313" key="2">
    <source>
        <dbReference type="EMBL" id="QGZ93972.1"/>
    </source>
</evidence>
<name>A0A6I6MQW2_9CAUL</name>
<accession>A0A6I6MQW2</accession>
<keyword evidence="1" id="KW-0472">Membrane</keyword>
<evidence type="ECO:0000256" key="1">
    <source>
        <dbReference type="SAM" id="Phobius"/>
    </source>
</evidence>
<reference evidence="3" key="1">
    <citation type="submission" date="2019-12" db="EMBL/GenBank/DDBJ databases">
        <title>Complete genome of Terracaulis silvestris 0127_4.</title>
        <authorList>
            <person name="Vieira S."/>
            <person name="Riedel T."/>
            <person name="Sproer C."/>
            <person name="Pascual J."/>
            <person name="Boedeker C."/>
            <person name="Overmann J."/>
        </authorList>
    </citation>
    <scope>NUCLEOTIDE SEQUENCE [LARGE SCALE GENOMIC DNA]</scope>
    <source>
        <strain evidence="3">0127_4</strain>
    </source>
</reference>
<dbReference type="KEGG" id="tsv:DSM104635_00787"/>
<sequence>MTQILRAIPLLIFPALLYAAVALTMEHDAVRASLNEVFFNTYLPSGALFAVTRGHGIVMLAAGLLFLEIIKSTSVSRWALVENGLAFVAFTIAFILFLLHSAFGTIEFALIMIMMLVDFMAGFIVMTVSARRDVSFGGDA</sequence>
<proteinExistence type="predicted"/>
<keyword evidence="3" id="KW-1185">Reference proteome</keyword>
<protein>
    <submittedName>
        <fullName evidence="2">Uncharacterized protein</fullName>
    </submittedName>
</protein>
<keyword evidence="1" id="KW-0812">Transmembrane</keyword>